<keyword evidence="6" id="KW-0812">Transmembrane</keyword>
<organism evidence="8 9">
    <name type="scientific">Smittium culicis</name>
    <dbReference type="NCBI Taxonomy" id="133412"/>
    <lineage>
        <taxon>Eukaryota</taxon>
        <taxon>Fungi</taxon>
        <taxon>Fungi incertae sedis</taxon>
        <taxon>Zoopagomycota</taxon>
        <taxon>Kickxellomycotina</taxon>
        <taxon>Harpellomycetes</taxon>
        <taxon>Harpellales</taxon>
        <taxon>Legeriomycetaceae</taxon>
        <taxon>Smittium</taxon>
    </lineage>
</organism>
<dbReference type="SUPFAM" id="SSF56204">
    <property type="entry name" value="Hect, E3 ligase catalytic domain"/>
    <property type="match status" value="1"/>
</dbReference>
<dbReference type="InterPro" id="IPR000569">
    <property type="entry name" value="HECT_dom"/>
</dbReference>
<evidence type="ECO:0000256" key="4">
    <source>
        <dbReference type="ARBA" id="ARBA00022786"/>
    </source>
</evidence>
<sequence>MENSMTMRTELQDSFFHAMFSGVTCPYLVLEVRRDWLVRDTICQLQLKSPADLRKQLKVRFVGEDGIDEGGVQKEFFQLLVREIFDEKYGMFYNNTDSNMCWFSPEPESDALYMQEMRLVGMVLGLAVYNSVILNIHFPHALYKKLLGVPVYLNDLLQLDPSLYSSLIKILHTFSPEEIESCDQTFEVSYKQNGQHQTYQLIPNGSTYKLSFDNKIEFVNSYVDFIFNSSCESQFEVFRDGFLDIVGSSFAMNLSPLELELIICGSSDLDFDTLDKYAVYDGGYKRDTPVVEYFWNIVKNFSIELKKQLLFFTTGSDRVPIGGLAKMKFVIVKNGTDSLRLPTSHTCFNALLLPEYESESKLKERLITAINNSEGFGMM</sequence>
<dbReference type="GO" id="GO:0000209">
    <property type="term" value="P:protein polyubiquitination"/>
    <property type="evidence" value="ECO:0007669"/>
    <property type="project" value="InterPro"/>
</dbReference>
<dbReference type="PROSITE" id="PS50237">
    <property type="entry name" value="HECT"/>
    <property type="match status" value="1"/>
</dbReference>
<keyword evidence="9" id="KW-1185">Reference proteome</keyword>
<evidence type="ECO:0000256" key="5">
    <source>
        <dbReference type="PROSITE-ProRule" id="PRU00104"/>
    </source>
</evidence>
<dbReference type="FunFam" id="3.30.2410.10:FF:000003">
    <property type="entry name" value="probable E3 ubiquitin-protein ligase HERC4 isoform X1"/>
    <property type="match status" value="1"/>
</dbReference>
<comment type="catalytic activity">
    <reaction evidence="1">
        <text>S-ubiquitinyl-[E2 ubiquitin-conjugating enzyme]-L-cysteine + [acceptor protein]-L-lysine = [E2 ubiquitin-conjugating enzyme]-L-cysteine + N(6)-ubiquitinyl-[acceptor protein]-L-lysine.</text>
        <dbReference type="EC" id="2.3.2.26"/>
    </reaction>
</comment>
<dbReference type="SMART" id="SM00119">
    <property type="entry name" value="HECTc"/>
    <property type="match status" value="1"/>
</dbReference>
<evidence type="ECO:0000259" key="7">
    <source>
        <dbReference type="PROSITE" id="PS50237"/>
    </source>
</evidence>
<evidence type="ECO:0000256" key="6">
    <source>
        <dbReference type="SAM" id="Phobius"/>
    </source>
</evidence>
<evidence type="ECO:0000313" key="8">
    <source>
        <dbReference type="EMBL" id="OMJ27720.1"/>
    </source>
</evidence>
<comment type="caution">
    <text evidence="8">The sequence shown here is derived from an EMBL/GenBank/DDBJ whole genome shotgun (WGS) entry which is preliminary data.</text>
</comment>
<protein>
    <recommendedName>
        <fullName evidence="2">HECT-type E3 ubiquitin transferase</fullName>
        <ecNumber evidence="2">2.3.2.26</ecNumber>
    </recommendedName>
</protein>
<proteinExistence type="predicted"/>
<name>A0A1R1YLI2_9FUNG</name>
<dbReference type="Pfam" id="PF00632">
    <property type="entry name" value="HECT"/>
    <property type="match status" value="1"/>
</dbReference>
<keyword evidence="6" id="KW-1133">Transmembrane helix</keyword>
<dbReference type="EC" id="2.3.2.26" evidence="2"/>
<dbReference type="PANTHER" id="PTHR45700:SF8">
    <property type="entry name" value="HECT-TYPE E3 UBIQUITIN TRANSFERASE"/>
    <property type="match status" value="1"/>
</dbReference>
<dbReference type="InterPro" id="IPR035983">
    <property type="entry name" value="Hect_E3_ubiquitin_ligase"/>
</dbReference>
<reference evidence="9" key="1">
    <citation type="submission" date="2017-01" db="EMBL/GenBank/DDBJ databases">
        <authorList>
            <person name="Wang Y."/>
            <person name="White M."/>
            <person name="Kvist S."/>
            <person name="Moncalvo J.-M."/>
        </authorList>
    </citation>
    <scope>NUCLEOTIDE SEQUENCE [LARGE SCALE GENOMIC DNA]</scope>
    <source>
        <strain evidence="9">ID-206-W2</strain>
    </source>
</reference>
<keyword evidence="8" id="KW-0436">Ligase</keyword>
<evidence type="ECO:0000256" key="2">
    <source>
        <dbReference type="ARBA" id="ARBA00012485"/>
    </source>
</evidence>
<dbReference type="InterPro" id="IPR044611">
    <property type="entry name" value="E3A/B/C-like"/>
</dbReference>
<dbReference type="PANTHER" id="PTHR45700">
    <property type="entry name" value="UBIQUITIN-PROTEIN LIGASE E3C"/>
    <property type="match status" value="1"/>
</dbReference>
<dbReference type="CDD" id="cd00078">
    <property type="entry name" value="HECTc"/>
    <property type="match status" value="1"/>
</dbReference>
<evidence type="ECO:0000313" key="9">
    <source>
        <dbReference type="Proteomes" id="UP000187429"/>
    </source>
</evidence>
<evidence type="ECO:0000256" key="3">
    <source>
        <dbReference type="ARBA" id="ARBA00022679"/>
    </source>
</evidence>
<keyword evidence="4 5" id="KW-0833">Ubl conjugation pathway</keyword>
<keyword evidence="3" id="KW-0808">Transferase</keyword>
<feature type="domain" description="HECT" evidence="7">
    <location>
        <begin position="49"/>
        <end position="379"/>
    </location>
</feature>
<dbReference type="Gene3D" id="3.30.2160.10">
    <property type="entry name" value="Hect, E3 ligase catalytic domain"/>
    <property type="match status" value="1"/>
</dbReference>
<dbReference type="Gene3D" id="3.30.2410.10">
    <property type="entry name" value="Hect, E3 ligase catalytic domain"/>
    <property type="match status" value="1"/>
</dbReference>
<accession>A0A1R1YLI2</accession>
<feature type="active site" description="Glycyl thioester intermediate" evidence="5">
    <location>
        <position position="347"/>
    </location>
</feature>
<dbReference type="Gene3D" id="3.90.1750.10">
    <property type="entry name" value="Hect, E3 ligase catalytic domains"/>
    <property type="match status" value="1"/>
</dbReference>
<dbReference type="Proteomes" id="UP000187429">
    <property type="component" value="Unassembled WGS sequence"/>
</dbReference>
<dbReference type="GO" id="GO:0016874">
    <property type="term" value="F:ligase activity"/>
    <property type="evidence" value="ECO:0007669"/>
    <property type="project" value="UniProtKB-KW"/>
</dbReference>
<gene>
    <name evidence="8" type="ORF">AYI69_g2834</name>
</gene>
<feature type="transmembrane region" description="Helical" evidence="6">
    <location>
        <begin position="119"/>
        <end position="138"/>
    </location>
</feature>
<dbReference type="GO" id="GO:0061630">
    <property type="term" value="F:ubiquitin protein ligase activity"/>
    <property type="evidence" value="ECO:0007669"/>
    <property type="project" value="UniProtKB-EC"/>
</dbReference>
<dbReference type="OrthoDB" id="8068875at2759"/>
<dbReference type="EMBL" id="LSSM01000867">
    <property type="protein sequence ID" value="OMJ27720.1"/>
    <property type="molecule type" value="Genomic_DNA"/>
</dbReference>
<evidence type="ECO:0000256" key="1">
    <source>
        <dbReference type="ARBA" id="ARBA00000885"/>
    </source>
</evidence>
<dbReference type="AlphaFoldDB" id="A0A1R1YLI2"/>
<keyword evidence="6" id="KW-0472">Membrane</keyword>